<organism evidence="1 2">
    <name type="scientific">Lactuca virosa</name>
    <dbReference type="NCBI Taxonomy" id="75947"/>
    <lineage>
        <taxon>Eukaryota</taxon>
        <taxon>Viridiplantae</taxon>
        <taxon>Streptophyta</taxon>
        <taxon>Embryophyta</taxon>
        <taxon>Tracheophyta</taxon>
        <taxon>Spermatophyta</taxon>
        <taxon>Magnoliopsida</taxon>
        <taxon>eudicotyledons</taxon>
        <taxon>Gunneridae</taxon>
        <taxon>Pentapetalae</taxon>
        <taxon>asterids</taxon>
        <taxon>campanulids</taxon>
        <taxon>Asterales</taxon>
        <taxon>Asteraceae</taxon>
        <taxon>Cichorioideae</taxon>
        <taxon>Cichorieae</taxon>
        <taxon>Lactucinae</taxon>
        <taxon>Lactuca</taxon>
    </lineage>
</organism>
<protein>
    <submittedName>
        <fullName evidence="1">Uncharacterized protein</fullName>
    </submittedName>
</protein>
<accession>A0AAU9LFX2</accession>
<evidence type="ECO:0000313" key="2">
    <source>
        <dbReference type="Proteomes" id="UP001157418"/>
    </source>
</evidence>
<dbReference type="EMBL" id="CAKMRJ010000001">
    <property type="protein sequence ID" value="CAH1412457.1"/>
    <property type="molecule type" value="Genomic_DNA"/>
</dbReference>
<gene>
    <name evidence="1" type="ORF">LVIROSA_LOCUS470</name>
</gene>
<dbReference type="AlphaFoldDB" id="A0AAU9LFX2"/>
<proteinExistence type="predicted"/>
<reference evidence="1 2" key="1">
    <citation type="submission" date="2022-01" db="EMBL/GenBank/DDBJ databases">
        <authorList>
            <person name="Xiong W."/>
            <person name="Schranz E."/>
        </authorList>
    </citation>
    <scope>NUCLEOTIDE SEQUENCE [LARGE SCALE GENOMIC DNA]</scope>
</reference>
<keyword evidence="2" id="KW-1185">Reference proteome</keyword>
<name>A0AAU9LFX2_9ASTR</name>
<evidence type="ECO:0000313" key="1">
    <source>
        <dbReference type="EMBL" id="CAH1412457.1"/>
    </source>
</evidence>
<comment type="caution">
    <text evidence="1">The sequence shown here is derived from an EMBL/GenBank/DDBJ whole genome shotgun (WGS) entry which is preliminary data.</text>
</comment>
<dbReference type="Proteomes" id="UP001157418">
    <property type="component" value="Unassembled WGS sequence"/>
</dbReference>
<sequence length="219" mass="25592">MASRARGQQPRSHHEFPWYSFPRTVGPEIYARWNAKLVWIKKRKVHVPTVVDWHWIGQTGLMEGIEPYLDKAFNSIHRLFVCMGWRRLFEIQEVVYKELVIEFLAMVSFARKDGIFVEDNLSFCLGGERRTLILADFELRTRIYLPSEVHSEAYQQYITGGIRITEGFKAETDWNEIANGAYDKGLHKKVTFSLLFIVFYTGLSQTPLIRDGRGTTVRR</sequence>